<accession>A0A8J7TTT5</accession>
<comment type="similarity">
    <text evidence="1">Belongs to the LysR transcriptional regulatory family.</text>
</comment>
<dbReference type="AlphaFoldDB" id="A0A8J7TTT5"/>
<dbReference type="CDD" id="cd08422">
    <property type="entry name" value="PBP2_CrgA_like"/>
    <property type="match status" value="1"/>
</dbReference>
<protein>
    <submittedName>
        <fullName evidence="6">LysR family transcriptional regulator</fullName>
    </submittedName>
</protein>
<dbReference type="PANTHER" id="PTHR30537">
    <property type="entry name" value="HTH-TYPE TRANSCRIPTIONAL REGULATOR"/>
    <property type="match status" value="1"/>
</dbReference>
<evidence type="ECO:0000256" key="1">
    <source>
        <dbReference type="ARBA" id="ARBA00009437"/>
    </source>
</evidence>
<keyword evidence="3" id="KW-0238">DNA-binding</keyword>
<dbReference type="InterPro" id="IPR036390">
    <property type="entry name" value="WH_DNA-bd_sf"/>
</dbReference>
<dbReference type="InterPro" id="IPR058163">
    <property type="entry name" value="LysR-type_TF_proteobact-type"/>
</dbReference>
<evidence type="ECO:0000313" key="7">
    <source>
        <dbReference type="Proteomes" id="UP000664414"/>
    </source>
</evidence>
<dbReference type="Gene3D" id="3.40.190.290">
    <property type="match status" value="1"/>
</dbReference>
<evidence type="ECO:0000256" key="4">
    <source>
        <dbReference type="ARBA" id="ARBA00023163"/>
    </source>
</evidence>
<dbReference type="SUPFAM" id="SSF53850">
    <property type="entry name" value="Periplasmic binding protein-like II"/>
    <property type="match status" value="1"/>
</dbReference>
<dbReference type="Gene3D" id="1.10.10.10">
    <property type="entry name" value="Winged helix-like DNA-binding domain superfamily/Winged helix DNA-binding domain"/>
    <property type="match status" value="1"/>
</dbReference>
<evidence type="ECO:0000256" key="2">
    <source>
        <dbReference type="ARBA" id="ARBA00023015"/>
    </source>
</evidence>
<evidence type="ECO:0000256" key="3">
    <source>
        <dbReference type="ARBA" id="ARBA00023125"/>
    </source>
</evidence>
<dbReference type="Pfam" id="PF03466">
    <property type="entry name" value="LysR_substrate"/>
    <property type="match status" value="1"/>
</dbReference>
<proteinExistence type="inferred from homology"/>
<dbReference type="PANTHER" id="PTHR30537:SF20">
    <property type="entry name" value="TRANSCRIPTIONAL REGULATORY PROTEIN"/>
    <property type="match status" value="1"/>
</dbReference>
<sequence>MDLDKLRIFYYAAKAKSFTNCELNLSPSAISRHISDLEHRLKAPLFYRQGRGLSLTDQGEVLFESTHKVFAELDAARSLLSEVGIEPQGILRIAIPGGWTTTILIQYIAEFLKQYPKIRLHMIPIERLNDFNLNEVDAAIIPFMPDRPTWIQRHLMEFHLKLFASQDYLNAHGTPKTVEDLDSHYMITHGADGHTLSDLKWHLTLGMKEDKLREPYMVVCSPYHAAEQGLGIATLAQENLLLRSGKLVEVLPEVEGPSIDAYYVYPEHLKESKKIRLLGDYIVDFIKKTKNLSNLPKVA</sequence>
<reference evidence="6" key="1">
    <citation type="submission" date="2021-02" db="EMBL/GenBank/DDBJ databases">
        <title>Thiocyanate and organic carbon inputs drive convergent selection for specific autotrophic Afipia and Thiobacillus strains within complex microbiomes.</title>
        <authorList>
            <person name="Huddy R.J."/>
            <person name="Sachdeva R."/>
            <person name="Kadzinga F."/>
            <person name="Kantor R.S."/>
            <person name="Harrison S.T.L."/>
            <person name="Banfield J.F."/>
        </authorList>
    </citation>
    <scope>NUCLEOTIDE SEQUENCE</scope>
    <source>
        <strain evidence="6">SCN18_10_11_15_R4_P_38_20</strain>
    </source>
</reference>
<keyword evidence="4" id="KW-0804">Transcription</keyword>
<evidence type="ECO:0000259" key="5">
    <source>
        <dbReference type="PROSITE" id="PS50931"/>
    </source>
</evidence>
<comment type="caution">
    <text evidence="6">The sequence shown here is derived from an EMBL/GenBank/DDBJ whole genome shotgun (WGS) entry which is preliminary data.</text>
</comment>
<gene>
    <name evidence="6" type="ORF">J0H12_01150</name>
</gene>
<organism evidence="6 7">
    <name type="scientific">Candidatus Paracaedimonas acanthamoebae</name>
    <dbReference type="NCBI Taxonomy" id="244581"/>
    <lineage>
        <taxon>Bacteria</taxon>
        <taxon>Pseudomonadati</taxon>
        <taxon>Pseudomonadota</taxon>
        <taxon>Alphaproteobacteria</taxon>
        <taxon>Holosporales</taxon>
        <taxon>Caedimonadaceae</taxon>
        <taxon>Candidatus Paracaedimonas</taxon>
    </lineage>
</organism>
<feature type="domain" description="HTH lysR-type" evidence="5">
    <location>
        <begin position="1"/>
        <end position="56"/>
    </location>
</feature>
<dbReference type="PROSITE" id="PS50931">
    <property type="entry name" value="HTH_LYSR"/>
    <property type="match status" value="1"/>
</dbReference>
<dbReference type="InterPro" id="IPR000847">
    <property type="entry name" value="LysR_HTH_N"/>
</dbReference>
<dbReference type="EMBL" id="JAFKGL010000011">
    <property type="protein sequence ID" value="MBN9412522.1"/>
    <property type="molecule type" value="Genomic_DNA"/>
</dbReference>
<evidence type="ECO:0000313" key="6">
    <source>
        <dbReference type="EMBL" id="MBN9412522.1"/>
    </source>
</evidence>
<dbReference type="Pfam" id="PF00126">
    <property type="entry name" value="HTH_1"/>
    <property type="match status" value="1"/>
</dbReference>
<dbReference type="SUPFAM" id="SSF46785">
    <property type="entry name" value="Winged helix' DNA-binding domain"/>
    <property type="match status" value="1"/>
</dbReference>
<dbReference type="InterPro" id="IPR036388">
    <property type="entry name" value="WH-like_DNA-bd_sf"/>
</dbReference>
<dbReference type="GO" id="GO:0006351">
    <property type="term" value="P:DNA-templated transcription"/>
    <property type="evidence" value="ECO:0007669"/>
    <property type="project" value="TreeGrafter"/>
</dbReference>
<dbReference type="InterPro" id="IPR005119">
    <property type="entry name" value="LysR_subst-bd"/>
</dbReference>
<name>A0A8J7TTT5_9PROT</name>
<dbReference type="GO" id="GO:0043565">
    <property type="term" value="F:sequence-specific DNA binding"/>
    <property type="evidence" value="ECO:0007669"/>
    <property type="project" value="TreeGrafter"/>
</dbReference>
<dbReference type="Proteomes" id="UP000664414">
    <property type="component" value="Unassembled WGS sequence"/>
</dbReference>
<keyword evidence="2" id="KW-0805">Transcription regulation</keyword>
<dbReference type="GO" id="GO:0003700">
    <property type="term" value="F:DNA-binding transcription factor activity"/>
    <property type="evidence" value="ECO:0007669"/>
    <property type="project" value="InterPro"/>
</dbReference>